<name>A0AAI9YB41_9PEZI</name>
<evidence type="ECO:0000313" key="2">
    <source>
        <dbReference type="Proteomes" id="UP001239213"/>
    </source>
</evidence>
<proteinExistence type="predicted"/>
<gene>
    <name evidence="1" type="ORF">CCUS01_13781</name>
</gene>
<organism evidence="1 2">
    <name type="scientific">Colletotrichum cuscutae</name>
    <dbReference type="NCBI Taxonomy" id="1209917"/>
    <lineage>
        <taxon>Eukaryota</taxon>
        <taxon>Fungi</taxon>
        <taxon>Dikarya</taxon>
        <taxon>Ascomycota</taxon>
        <taxon>Pezizomycotina</taxon>
        <taxon>Sordariomycetes</taxon>
        <taxon>Hypocreomycetidae</taxon>
        <taxon>Glomerellales</taxon>
        <taxon>Glomerellaceae</taxon>
        <taxon>Colletotrichum</taxon>
        <taxon>Colletotrichum acutatum species complex</taxon>
    </lineage>
</organism>
<protein>
    <submittedName>
        <fullName evidence="1">Uncharacterized protein</fullName>
    </submittedName>
</protein>
<accession>A0AAI9YB41</accession>
<evidence type="ECO:0000313" key="1">
    <source>
        <dbReference type="EMBL" id="KAK1494114.1"/>
    </source>
</evidence>
<dbReference type="AlphaFoldDB" id="A0AAI9YB41"/>
<reference evidence="1" key="1">
    <citation type="submission" date="2016-11" db="EMBL/GenBank/DDBJ databases">
        <title>The genome sequence of Colletotrichum cuscutae.</title>
        <authorList>
            <person name="Baroncelli R."/>
        </authorList>
    </citation>
    <scope>NUCLEOTIDE SEQUENCE</scope>
    <source>
        <strain evidence="1">IMI 304802</strain>
    </source>
</reference>
<dbReference type="EMBL" id="MPDP01000022">
    <property type="protein sequence ID" value="KAK1494114.1"/>
    <property type="molecule type" value="Genomic_DNA"/>
</dbReference>
<dbReference type="Proteomes" id="UP001239213">
    <property type="component" value="Unassembled WGS sequence"/>
</dbReference>
<comment type="caution">
    <text evidence="1">The sequence shown here is derived from an EMBL/GenBank/DDBJ whole genome shotgun (WGS) entry which is preliminary data.</text>
</comment>
<keyword evidence="2" id="KW-1185">Reference proteome</keyword>
<sequence>MSSLTNHPATSTLQVQIQSTKTYRRIIQTMSTPRIIFPLRFCLRLGMLGLTAQRPLIAQVRDSALFPCRLPQNGNAKGHLLLRSPHSCHPVEEDNGLGSPDDGMRRALPIIVVAPFPPLKLRSYGAGLNNDDTTTCTLRSTLSRQFCTTEPEPQMTKGLDPCSRSSGMTGVPAWCSHFEASELHQVMSEARLTRYAATRLRS</sequence>